<evidence type="ECO:0000313" key="2">
    <source>
        <dbReference type="Proteomes" id="UP000198569"/>
    </source>
</evidence>
<dbReference type="EMBL" id="FNMV01000014">
    <property type="protein sequence ID" value="SDX72792.1"/>
    <property type="molecule type" value="Genomic_DNA"/>
</dbReference>
<dbReference type="Proteomes" id="UP000198569">
    <property type="component" value="Unassembled WGS sequence"/>
</dbReference>
<sequence>MKTFEKSMKIIGILIVLFLFAGCKADAIPCKSVPQGDFVLVK</sequence>
<reference evidence="2" key="1">
    <citation type="submission" date="2016-10" db="EMBL/GenBank/DDBJ databases">
        <authorList>
            <person name="Varghese N."/>
            <person name="Submissions S."/>
        </authorList>
    </citation>
    <scope>NUCLEOTIDE SEQUENCE [LARGE SCALE GENOMIC DNA]</scope>
    <source>
        <strain evidence="2">DSM 15718</strain>
    </source>
</reference>
<keyword evidence="2" id="KW-1185">Reference proteome</keyword>
<evidence type="ECO:0000313" key="1">
    <source>
        <dbReference type="EMBL" id="SDX72792.1"/>
    </source>
</evidence>
<proteinExistence type="predicted"/>
<dbReference type="PROSITE" id="PS51257">
    <property type="entry name" value="PROKAR_LIPOPROTEIN"/>
    <property type="match status" value="1"/>
</dbReference>
<evidence type="ECO:0008006" key="3">
    <source>
        <dbReference type="Google" id="ProtNLM"/>
    </source>
</evidence>
<organism evidence="1 2">
    <name type="scientific">Flavobacterium degerlachei</name>
    <dbReference type="NCBI Taxonomy" id="229203"/>
    <lineage>
        <taxon>Bacteria</taxon>
        <taxon>Pseudomonadati</taxon>
        <taxon>Bacteroidota</taxon>
        <taxon>Flavobacteriia</taxon>
        <taxon>Flavobacteriales</taxon>
        <taxon>Flavobacteriaceae</taxon>
        <taxon>Flavobacterium</taxon>
    </lineage>
</organism>
<protein>
    <recommendedName>
        <fullName evidence="3">Lipoprotein</fullName>
    </recommendedName>
</protein>
<dbReference type="STRING" id="229203.SAMN05444338_11417"/>
<accession>A0A1H3E243</accession>
<gene>
    <name evidence="1" type="ORF">SAMN05444338_11417</name>
</gene>
<dbReference type="AlphaFoldDB" id="A0A1H3E243"/>
<name>A0A1H3E243_9FLAO</name>